<dbReference type="PANTHER" id="PTHR12532:SF6">
    <property type="entry name" value="TRANSCRIPTIONAL REGULATORY PROTEIN YEBC-RELATED"/>
    <property type="match status" value="1"/>
</dbReference>
<comment type="similarity">
    <text evidence="1 6">Belongs to the TACO1 family.</text>
</comment>
<evidence type="ECO:0000256" key="6">
    <source>
        <dbReference type="HAMAP-Rule" id="MF_00693"/>
    </source>
</evidence>
<dbReference type="SUPFAM" id="SSF75625">
    <property type="entry name" value="YebC-like"/>
    <property type="match status" value="1"/>
</dbReference>
<dbReference type="HAMAP" id="MF_00693">
    <property type="entry name" value="Transcrip_reg_TACO1"/>
    <property type="match status" value="1"/>
</dbReference>
<evidence type="ECO:0000256" key="1">
    <source>
        <dbReference type="ARBA" id="ARBA00008724"/>
    </source>
</evidence>
<dbReference type="NCBIfam" id="NF009044">
    <property type="entry name" value="PRK12378.1"/>
    <property type="match status" value="1"/>
</dbReference>
<evidence type="ECO:0000259" key="9">
    <source>
        <dbReference type="Pfam" id="PF20772"/>
    </source>
</evidence>
<evidence type="ECO:0000256" key="3">
    <source>
        <dbReference type="ARBA" id="ARBA00023015"/>
    </source>
</evidence>
<protein>
    <recommendedName>
        <fullName evidence="6">Probable transcriptional regulatory protein ENX07_08175</fullName>
    </recommendedName>
</protein>
<dbReference type="NCBIfam" id="TIGR01033">
    <property type="entry name" value="YebC/PmpR family DNA-binding transcriptional regulator"/>
    <property type="match status" value="1"/>
</dbReference>
<comment type="subcellular location">
    <subcellularLocation>
        <location evidence="6">Cytoplasm</location>
    </subcellularLocation>
</comment>
<feature type="domain" description="TACO1/YebC-like second and third" evidence="8">
    <location>
        <begin position="82"/>
        <end position="237"/>
    </location>
</feature>
<dbReference type="GO" id="GO:0003677">
    <property type="term" value="F:DNA binding"/>
    <property type="evidence" value="ECO:0007669"/>
    <property type="project" value="UniProtKB-UniRule"/>
</dbReference>
<name>A0A7C3UQK5_UNCW3</name>
<dbReference type="InterPro" id="IPR029072">
    <property type="entry name" value="YebC-like"/>
</dbReference>
<dbReference type="Gene3D" id="3.30.70.980">
    <property type="match status" value="2"/>
</dbReference>
<feature type="region of interest" description="Disordered" evidence="7">
    <location>
        <begin position="1"/>
        <end position="20"/>
    </location>
</feature>
<reference evidence="10" key="1">
    <citation type="journal article" date="2020" name="mSystems">
        <title>Genome- and Community-Level Interaction Insights into Carbon Utilization and Element Cycling Functions of Hydrothermarchaeota in Hydrothermal Sediment.</title>
        <authorList>
            <person name="Zhou Z."/>
            <person name="Liu Y."/>
            <person name="Xu W."/>
            <person name="Pan J."/>
            <person name="Luo Z.H."/>
            <person name="Li M."/>
        </authorList>
    </citation>
    <scope>NUCLEOTIDE SEQUENCE [LARGE SCALE GENOMIC DNA]</scope>
    <source>
        <strain evidence="10">SpSt-906</strain>
    </source>
</reference>
<dbReference type="InterPro" id="IPR026564">
    <property type="entry name" value="Transcrip_reg_TACO1-like_dom3"/>
</dbReference>
<comment type="caution">
    <text evidence="10">The sequence shown here is derived from an EMBL/GenBank/DDBJ whole genome shotgun (WGS) entry which is preliminary data.</text>
</comment>
<dbReference type="InterPro" id="IPR002876">
    <property type="entry name" value="Transcrip_reg_TACO1-like"/>
</dbReference>
<evidence type="ECO:0000256" key="4">
    <source>
        <dbReference type="ARBA" id="ARBA00023125"/>
    </source>
</evidence>
<accession>A0A7C3UQK5</accession>
<keyword evidence="5 6" id="KW-0804">Transcription</keyword>
<proteinExistence type="inferred from homology"/>
<dbReference type="Pfam" id="PF01709">
    <property type="entry name" value="Transcrip_reg"/>
    <property type="match status" value="1"/>
</dbReference>
<dbReference type="InterPro" id="IPR049083">
    <property type="entry name" value="TACO1_YebC_N"/>
</dbReference>
<evidence type="ECO:0000313" key="10">
    <source>
        <dbReference type="EMBL" id="HGF00026.1"/>
    </source>
</evidence>
<dbReference type="GO" id="GO:0006355">
    <property type="term" value="P:regulation of DNA-templated transcription"/>
    <property type="evidence" value="ECO:0007669"/>
    <property type="project" value="UniProtKB-UniRule"/>
</dbReference>
<dbReference type="FunFam" id="1.10.10.200:FF:000002">
    <property type="entry name" value="Probable transcriptional regulatory protein CLM62_37755"/>
    <property type="match status" value="1"/>
</dbReference>
<keyword evidence="3 6" id="KW-0805">Transcription regulation</keyword>
<keyword evidence="4 6" id="KW-0238">DNA-binding</keyword>
<dbReference type="InterPro" id="IPR048300">
    <property type="entry name" value="TACO1_YebC-like_2nd/3rd_dom"/>
</dbReference>
<dbReference type="NCBIfam" id="NF001030">
    <property type="entry name" value="PRK00110.1"/>
    <property type="match status" value="1"/>
</dbReference>
<evidence type="ECO:0000256" key="2">
    <source>
        <dbReference type="ARBA" id="ARBA00022490"/>
    </source>
</evidence>
<gene>
    <name evidence="10" type="ORF">ENX07_08175</name>
</gene>
<evidence type="ECO:0000256" key="7">
    <source>
        <dbReference type="SAM" id="MobiDB-lite"/>
    </source>
</evidence>
<dbReference type="GO" id="GO:0005829">
    <property type="term" value="C:cytosol"/>
    <property type="evidence" value="ECO:0007669"/>
    <property type="project" value="TreeGrafter"/>
</dbReference>
<feature type="domain" description="TACO1/YebC-like N-terminal" evidence="9">
    <location>
        <begin position="5"/>
        <end position="76"/>
    </location>
</feature>
<feature type="compositionally biased region" description="Basic residues" evidence="7">
    <location>
        <begin position="1"/>
        <end position="15"/>
    </location>
</feature>
<organism evidence="10">
    <name type="scientific">candidate division WOR-3 bacterium</name>
    <dbReference type="NCBI Taxonomy" id="2052148"/>
    <lineage>
        <taxon>Bacteria</taxon>
        <taxon>Bacteria division WOR-3</taxon>
    </lineage>
</organism>
<evidence type="ECO:0000256" key="5">
    <source>
        <dbReference type="ARBA" id="ARBA00023163"/>
    </source>
</evidence>
<sequence>MAGHSKWAKLKHKKPKTDQARGKLFSKLIREITVAARTGGGNPDFNPRLRSAIEAAKEANMPSENIEKAIKRGTGELPGVTYEEVEYEGYGPGGVAIIVKVLTDNKNRTTQEIRHIFSRYGGNLGPTGCVSWQFKPKGVFYVPKDKVDEDTVISLALEAGAEDIKTEEDAYQIITPPDSFFAVKKRLEEEKIPLEHAELTRLPLTLTPVDEKTGERVLKLQSALEELDEVQQVYANFDIAEEVMERLLEK</sequence>
<dbReference type="Gene3D" id="1.10.10.200">
    <property type="match status" value="1"/>
</dbReference>
<dbReference type="Pfam" id="PF20772">
    <property type="entry name" value="TACO1_YebC_N"/>
    <property type="match status" value="1"/>
</dbReference>
<dbReference type="InterPro" id="IPR017856">
    <property type="entry name" value="Integrase-like_N"/>
</dbReference>
<dbReference type="AlphaFoldDB" id="A0A7C3UQK5"/>
<evidence type="ECO:0000259" key="8">
    <source>
        <dbReference type="Pfam" id="PF01709"/>
    </source>
</evidence>
<keyword evidence="2 6" id="KW-0963">Cytoplasm</keyword>
<dbReference type="EMBL" id="DTMQ01000048">
    <property type="protein sequence ID" value="HGF00026.1"/>
    <property type="molecule type" value="Genomic_DNA"/>
</dbReference>
<dbReference type="PANTHER" id="PTHR12532">
    <property type="entry name" value="TRANSLATIONAL ACTIVATOR OF CYTOCHROME C OXIDASE 1"/>
    <property type="match status" value="1"/>
</dbReference>